<feature type="transmembrane region" description="Helical" evidence="5">
    <location>
        <begin position="346"/>
        <end position="370"/>
    </location>
</feature>
<feature type="transmembrane region" description="Helical" evidence="5">
    <location>
        <begin position="229"/>
        <end position="249"/>
    </location>
</feature>
<keyword evidence="4 5" id="KW-0472">Membrane</keyword>
<dbReference type="PANTHER" id="PTHR10924">
    <property type="entry name" value="MAJOR FACILITATOR SUPERFAMILY PROTEIN-RELATED"/>
    <property type="match status" value="1"/>
</dbReference>
<feature type="transmembrane region" description="Helical" evidence="5">
    <location>
        <begin position="315"/>
        <end position="334"/>
    </location>
</feature>
<keyword evidence="3 5" id="KW-1133">Transmembrane helix</keyword>
<dbReference type="SUPFAM" id="SSF103473">
    <property type="entry name" value="MFS general substrate transporter"/>
    <property type="match status" value="1"/>
</dbReference>
<feature type="transmembrane region" description="Helical" evidence="5">
    <location>
        <begin position="58"/>
        <end position="81"/>
    </location>
</feature>
<evidence type="ECO:0000256" key="2">
    <source>
        <dbReference type="ARBA" id="ARBA00022692"/>
    </source>
</evidence>
<dbReference type="Proteomes" id="UP000242188">
    <property type="component" value="Unassembled WGS sequence"/>
</dbReference>
<evidence type="ECO:0000313" key="7">
    <source>
        <dbReference type="Proteomes" id="UP000242188"/>
    </source>
</evidence>
<dbReference type="EMBL" id="NEDP02005521">
    <property type="protein sequence ID" value="OWF39571.1"/>
    <property type="molecule type" value="Genomic_DNA"/>
</dbReference>
<feature type="transmembrane region" description="Helical" evidence="5">
    <location>
        <begin position="440"/>
        <end position="458"/>
    </location>
</feature>
<evidence type="ECO:0000256" key="3">
    <source>
        <dbReference type="ARBA" id="ARBA00022989"/>
    </source>
</evidence>
<keyword evidence="7" id="KW-1185">Reference proteome</keyword>
<feature type="transmembrane region" description="Helical" evidence="5">
    <location>
        <begin position="21"/>
        <end position="38"/>
    </location>
</feature>
<dbReference type="PANTHER" id="PTHR10924:SF27">
    <property type="entry name" value="SOLUTE CARRIER FAMILY 49 MEMBER 4"/>
    <property type="match status" value="1"/>
</dbReference>
<dbReference type="Gene3D" id="1.20.1250.20">
    <property type="entry name" value="MFS general substrate transporter like domains"/>
    <property type="match status" value="1"/>
</dbReference>
<dbReference type="GO" id="GO:0022857">
    <property type="term" value="F:transmembrane transporter activity"/>
    <property type="evidence" value="ECO:0007669"/>
    <property type="project" value="InterPro"/>
</dbReference>
<dbReference type="AlphaFoldDB" id="A0A210PSW1"/>
<dbReference type="Pfam" id="PF07690">
    <property type="entry name" value="MFS_1"/>
    <property type="match status" value="1"/>
</dbReference>
<organism evidence="6 7">
    <name type="scientific">Mizuhopecten yessoensis</name>
    <name type="common">Japanese scallop</name>
    <name type="synonym">Patinopecten yessoensis</name>
    <dbReference type="NCBI Taxonomy" id="6573"/>
    <lineage>
        <taxon>Eukaryota</taxon>
        <taxon>Metazoa</taxon>
        <taxon>Spiralia</taxon>
        <taxon>Lophotrochozoa</taxon>
        <taxon>Mollusca</taxon>
        <taxon>Bivalvia</taxon>
        <taxon>Autobranchia</taxon>
        <taxon>Pteriomorphia</taxon>
        <taxon>Pectinida</taxon>
        <taxon>Pectinoidea</taxon>
        <taxon>Pectinidae</taxon>
        <taxon>Mizuhopecten</taxon>
    </lineage>
</organism>
<evidence type="ECO:0000256" key="5">
    <source>
        <dbReference type="SAM" id="Phobius"/>
    </source>
</evidence>
<accession>A0A210PSW1</accession>
<protein>
    <submittedName>
        <fullName evidence="6">Disrupted in renal carcinoma protein 2-like</fullName>
    </submittedName>
</protein>
<feature type="transmembrane region" description="Helical" evidence="5">
    <location>
        <begin position="376"/>
        <end position="396"/>
    </location>
</feature>
<evidence type="ECO:0000313" key="6">
    <source>
        <dbReference type="EMBL" id="OWF39571.1"/>
    </source>
</evidence>
<comment type="caution">
    <text evidence="6">The sequence shown here is derived from an EMBL/GenBank/DDBJ whole genome shotgun (WGS) entry which is preliminary data.</text>
</comment>
<dbReference type="InterPro" id="IPR036259">
    <property type="entry name" value="MFS_trans_sf"/>
</dbReference>
<feature type="transmembrane region" description="Helical" evidence="5">
    <location>
        <begin position="113"/>
        <end position="136"/>
    </location>
</feature>
<dbReference type="OrthoDB" id="8190074at2759"/>
<gene>
    <name evidence="6" type="ORF">KP79_PYT03957</name>
</gene>
<feature type="transmembrane region" description="Helical" evidence="5">
    <location>
        <begin position="148"/>
        <end position="168"/>
    </location>
</feature>
<feature type="transmembrane region" description="Helical" evidence="5">
    <location>
        <begin position="270"/>
        <end position="295"/>
    </location>
</feature>
<reference evidence="6 7" key="1">
    <citation type="journal article" date="2017" name="Nat. Ecol. Evol.">
        <title>Scallop genome provides insights into evolution of bilaterian karyotype and development.</title>
        <authorList>
            <person name="Wang S."/>
            <person name="Zhang J."/>
            <person name="Jiao W."/>
            <person name="Li J."/>
            <person name="Xun X."/>
            <person name="Sun Y."/>
            <person name="Guo X."/>
            <person name="Huan P."/>
            <person name="Dong B."/>
            <person name="Zhang L."/>
            <person name="Hu X."/>
            <person name="Sun X."/>
            <person name="Wang J."/>
            <person name="Zhao C."/>
            <person name="Wang Y."/>
            <person name="Wang D."/>
            <person name="Huang X."/>
            <person name="Wang R."/>
            <person name="Lv J."/>
            <person name="Li Y."/>
            <person name="Zhang Z."/>
            <person name="Liu B."/>
            <person name="Lu W."/>
            <person name="Hui Y."/>
            <person name="Liang J."/>
            <person name="Zhou Z."/>
            <person name="Hou R."/>
            <person name="Li X."/>
            <person name="Liu Y."/>
            <person name="Li H."/>
            <person name="Ning X."/>
            <person name="Lin Y."/>
            <person name="Zhao L."/>
            <person name="Xing Q."/>
            <person name="Dou J."/>
            <person name="Li Y."/>
            <person name="Mao J."/>
            <person name="Guo H."/>
            <person name="Dou H."/>
            <person name="Li T."/>
            <person name="Mu C."/>
            <person name="Jiang W."/>
            <person name="Fu Q."/>
            <person name="Fu X."/>
            <person name="Miao Y."/>
            <person name="Liu J."/>
            <person name="Yu Q."/>
            <person name="Li R."/>
            <person name="Liao H."/>
            <person name="Li X."/>
            <person name="Kong Y."/>
            <person name="Jiang Z."/>
            <person name="Chourrout D."/>
            <person name="Li R."/>
            <person name="Bao Z."/>
        </authorList>
    </citation>
    <scope>NUCLEOTIDE SEQUENCE [LARGE SCALE GENOMIC DNA]</scope>
    <source>
        <strain evidence="6 7">PY_sf001</strain>
    </source>
</reference>
<dbReference type="InterPro" id="IPR049680">
    <property type="entry name" value="FLVCR1-2_SLC49-like"/>
</dbReference>
<sequence length="501" mass="55032">MAMDEVKPLLHVKPKTYARRWWVLIYVSLANIFTTGSWNAWGPISQSVEFGFGWDDSIIADILNVGRIGMFVGIIPLSYLVDKKGIRLAMIISNVILLMGYVLRCLIDQTTSIWPAMLGQVIVGGANGIGYCGPSAMSVAWFPPNERATATSIAVMSTYIGLGIAYIINPLLVSTPLFDEVEFSYRKLNQSELANYTDHDLSLAANSTSVSMANVVLNKDIIQDETMTLMYIETGIAAAFVIVAVALVPDAPPTPPSHSANAIRMEYTKVFLHIIRSGYLSLLLLFTGVMIGMYATWVTIFGITFEHLDITQDEAGWLGFGSLIASSVVGFISARFSDVCASKLKTILMVMLVISSLMFLWVSLLCSQYIEYSREQLYVSTMLGCAFLNGCVPLLYEQICNAAFPIPEGIIVGISALVATLAGILYILPLSLIEFEDNSWLEWSLLVLCVVGCIVILITPQRNGRADLDVSVRVTKFAHYERLGTDQPDLHVSQNQVPENA</sequence>
<dbReference type="InterPro" id="IPR011701">
    <property type="entry name" value="MFS"/>
</dbReference>
<feature type="transmembrane region" description="Helical" evidence="5">
    <location>
        <begin position="408"/>
        <end position="428"/>
    </location>
</feature>
<dbReference type="GO" id="GO:0016020">
    <property type="term" value="C:membrane"/>
    <property type="evidence" value="ECO:0007669"/>
    <property type="project" value="UniProtKB-SubCell"/>
</dbReference>
<feature type="transmembrane region" description="Helical" evidence="5">
    <location>
        <begin position="88"/>
        <end position="107"/>
    </location>
</feature>
<evidence type="ECO:0000256" key="1">
    <source>
        <dbReference type="ARBA" id="ARBA00004141"/>
    </source>
</evidence>
<evidence type="ECO:0000256" key="4">
    <source>
        <dbReference type="ARBA" id="ARBA00023136"/>
    </source>
</evidence>
<name>A0A210PSW1_MIZYE</name>
<proteinExistence type="predicted"/>
<keyword evidence="2 5" id="KW-0812">Transmembrane</keyword>
<comment type="subcellular location">
    <subcellularLocation>
        <location evidence="1">Membrane</location>
        <topology evidence="1">Multi-pass membrane protein</topology>
    </subcellularLocation>
</comment>